<dbReference type="InterPro" id="IPR023375">
    <property type="entry name" value="ADC_dom_sf"/>
</dbReference>
<name>A0ABP7V0Q0_9ACTN</name>
<dbReference type="EMBL" id="BAAAZG010000001">
    <property type="protein sequence ID" value="GAA4056728.1"/>
    <property type="molecule type" value="Genomic_DNA"/>
</dbReference>
<reference evidence="3" key="1">
    <citation type="journal article" date="2019" name="Int. J. Syst. Evol. Microbiol.">
        <title>The Global Catalogue of Microorganisms (GCM) 10K type strain sequencing project: providing services to taxonomists for standard genome sequencing and annotation.</title>
        <authorList>
            <consortium name="The Broad Institute Genomics Platform"/>
            <consortium name="The Broad Institute Genome Sequencing Center for Infectious Disease"/>
            <person name="Wu L."/>
            <person name="Ma J."/>
        </authorList>
    </citation>
    <scope>NUCLEOTIDE SEQUENCE [LARGE SCALE GENOMIC DNA]</scope>
    <source>
        <strain evidence="3">JCM 16702</strain>
    </source>
</reference>
<keyword evidence="3" id="KW-1185">Reference proteome</keyword>
<sequence>MTAEHDAEPDTEPDAEHDAEPDTEPDAEPDAEHDTEHGAEPAARVLREAARELADIATTLREVSRHATAAATDGAVYGSLRRAPAAGARAQRAVLRAVTDRRGLGYTVAGGPIGTLGAKLGGMAGTRSLAVRMMTTSLRLRIAAVCLDNPELVTDPLLARLHEAVAAEREMDAVRALCALIKDRGTARTLTAIAPIFGEFLALRALLDRNPLNDRTAWLIAGGEAAATADPITGLSNRAIAVLDVGEGAARRTAPEPGELARLGTHGSLLDFLTNICVVGPTGRVLVQTVTGPDGVRRHVVQVPGMRIGNPDLDSPADLLGAFSSTLMDSAPFSRALARAVEDYGVPPGEDIALIGHSAGGAAIMNLAQDPEFCARHTVAHVVAVGSPIDFKRPASPHTWVASITNQHDLIPSLDGQGAGSCFDLHPDWYVVDYTDPAHVFPACHRMEHYRANIAEDLPEVRAHLEERLSPYQGPVVRSQLYRLYDRRPAAATTTAPTTVPPTTTVVTTAGDTVELPLRSPEGRALTAYFTADPAVAARLLGEHGRAVRLGGRALIALHAFENRGTPLGDYGEAHLGVVVADPDGPRPSRVWRELLPSGEHRGLGTCFLHSVLTTDLACAVAGEAWGHPASVGAVRVAGDGRSASVTVVDTDGTILTLAGPLGRGLPFVRRDVVVYSRRDGAPLRSHIRERGRRRAHPSPGMRLTVGSSANPLARALDALGLDGARPVLCLTAPARSGLRTPAVPLPAR</sequence>
<dbReference type="Gene3D" id="2.40.400.10">
    <property type="entry name" value="Acetoacetate decarboxylase-like"/>
    <property type="match status" value="1"/>
</dbReference>
<evidence type="ECO:0008006" key="4">
    <source>
        <dbReference type="Google" id="ProtNLM"/>
    </source>
</evidence>
<dbReference type="Proteomes" id="UP001500683">
    <property type="component" value="Unassembled WGS sequence"/>
</dbReference>
<dbReference type="InterPro" id="IPR029058">
    <property type="entry name" value="AB_hydrolase_fold"/>
</dbReference>
<evidence type="ECO:0000256" key="1">
    <source>
        <dbReference type="SAM" id="MobiDB-lite"/>
    </source>
</evidence>
<evidence type="ECO:0000313" key="2">
    <source>
        <dbReference type="EMBL" id="GAA4056728.1"/>
    </source>
</evidence>
<feature type="compositionally biased region" description="Basic and acidic residues" evidence="1">
    <location>
        <begin position="30"/>
        <end position="39"/>
    </location>
</feature>
<protein>
    <recommendedName>
        <fullName evidence="4">Alpha/beta hydrolase</fullName>
    </recommendedName>
</protein>
<comment type="caution">
    <text evidence="2">The sequence shown here is derived from an EMBL/GenBank/DDBJ whole genome shotgun (WGS) entry which is preliminary data.</text>
</comment>
<proteinExistence type="predicted"/>
<gene>
    <name evidence="2" type="ORF">GCM10022214_05570</name>
</gene>
<dbReference type="RefSeq" id="WP_344940029.1">
    <property type="nucleotide sequence ID" value="NZ_BAAAZG010000001.1"/>
</dbReference>
<feature type="compositionally biased region" description="Basic and acidic residues" evidence="1">
    <location>
        <begin position="1"/>
        <end position="20"/>
    </location>
</feature>
<dbReference type="SUPFAM" id="SSF160104">
    <property type="entry name" value="Acetoacetate decarboxylase-like"/>
    <property type="match status" value="1"/>
</dbReference>
<evidence type="ECO:0000313" key="3">
    <source>
        <dbReference type="Proteomes" id="UP001500683"/>
    </source>
</evidence>
<dbReference type="Gene3D" id="3.40.50.1820">
    <property type="entry name" value="alpha/beta hydrolase"/>
    <property type="match status" value="1"/>
</dbReference>
<dbReference type="SUPFAM" id="SSF53474">
    <property type="entry name" value="alpha/beta-Hydrolases"/>
    <property type="match status" value="2"/>
</dbReference>
<organism evidence="2 3">
    <name type="scientific">Actinomadura miaoliensis</name>
    <dbReference type="NCBI Taxonomy" id="430685"/>
    <lineage>
        <taxon>Bacteria</taxon>
        <taxon>Bacillati</taxon>
        <taxon>Actinomycetota</taxon>
        <taxon>Actinomycetes</taxon>
        <taxon>Streptosporangiales</taxon>
        <taxon>Thermomonosporaceae</taxon>
        <taxon>Actinomadura</taxon>
    </lineage>
</organism>
<accession>A0ABP7V0Q0</accession>
<feature type="region of interest" description="Disordered" evidence="1">
    <location>
        <begin position="1"/>
        <end position="39"/>
    </location>
</feature>